<evidence type="ECO:0000313" key="3">
    <source>
        <dbReference type="Proteomes" id="UP001283361"/>
    </source>
</evidence>
<feature type="compositionally biased region" description="Polar residues" evidence="1">
    <location>
        <begin position="1"/>
        <end position="12"/>
    </location>
</feature>
<evidence type="ECO:0000256" key="1">
    <source>
        <dbReference type="SAM" id="MobiDB-lite"/>
    </source>
</evidence>
<dbReference type="AlphaFoldDB" id="A0AAE0ZE19"/>
<gene>
    <name evidence="2" type="ORF">RRG08_011711</name>
</gene>
<keyword evidence="3" id="KW-1185">Reference proteome</keyword>
<reference evidence="2" key="1">
    <citation type="journal article" date="2023" name="G3 (Bethesda)">
        <title>A reference genome for the long-term kleptoplast-retaining sea slug Elysia crispata morphotype clarki.</title>
        <authorList>
            <person name="Eastman K.E."/>
            <person name="Pendleton A.L."/>
            <person name="Shaikh M.A."/>
            <person name="Suttiyut T."/>
            <person name="Ogas R."/>
            <person name="Tomko P."/>
            <person name="Gavelis G."/>
            <person name="Widhalm J.R."/>
            <person name="Wisecaver J.H."/>
        </authorList>
    </citation>
    <scope>NUCLEOTIDE SEQUENCE</scope>
    <source>
        <strain evidence="2">ECLA1</strain>
    </source>
</reference>
<organism evidence="2 3">
    <name type="scientific">Elysia crispata</name>
    <name type="common">lettuce slug</name>
    <dbReference type="NCBI Taxonomy" id="231223"/>
    <lineage>
        <taxon>Eukaryota</taxon>
        <taxon>Metazoa</taxon>
        <taxon>Spiralia</taxon>
        <taxon>Lophotrochozoa</taxon>
        <taxon>Mollusca</taxon>
        <taxon>Gastropoda</taxon>
        <taxon>Heterobranchia</taxon>
        <taxon>Euthyneura</taxon>
        <taxon>Panpulmonata</taxon>
        <taxon>Sacoglossa</taxon>
        <taxon>Placobranchoidea</taxon>
        <taxon>Plakobranchidae</taxon>
        <taxon>Elysia</taxon>
    </lineage>
</organism>
<comment type="caution">
    <text evidence="2">The sequence shown here is derived from an EMBL/GenBank/DDBJ whole genome shotgun (WGS) entry which is preliminary data.</text>
</comment>
<dbReference type="Proteomes" id="UP001283361">
    <property type="component" value="Unassembled WGS sequence"/>
</dbReference>
<proteinExistence type="predicted"/>
<name>A0AAE0ZE19_9GAST</name>
<evidence type="ECO:0000313" key="2">
    <source>
        <dbReference type="EMBL" id="KAK3767066.1"/>
    </source>
</evidence>
<dbReference type="EMBL" id="JAWDGP010004171">
    <property type="protein sequence ID" value="KAK3767066.1"/>
    <property type="molecule type" value="Genomic_DNA"/>
</dbReference>
<accession>A0AAE0ZE19</accession>
<feature type="region of interest" description="Disordered" evidence="1">
    <location>
        <begin position="1"/>
        <end position="22"/>
    </location>
</feature>
<sequence>MSGQSIVSTCQHSRGEYKPQGPCLMTRTNDAWPRSCDSQDFASHKRRQSYKNVKSLSELSTLHGTLLVLLKDVVSGKRKAWRSLRSFYSDAQVRGRDESQVHIAQIQAQNITALQGF</sequence>
<protein>
    <submittedName>
        <fullName evidence="2">Uncharacterized protein</fullName>
    </submittedName>
</protein>